<evidence type="ECO:0000256" key="7">
    <source>
        <dbReference type="ARBA" id="ARBA00023195"/>
    </source>
</evidence>
<gene>
    <name evidence="9" type="primary">xerC</name>
    <name evidence="9" type="ORF">LAV_00080</name>
</gene>
<evidence type="ECO:0000259" key="8">
    <source>
        <dbReference type="PROSITE" id="PS51898"/>
    </source>
</evidence>
<dbReference type="SUPFAM" id="SSF56349">
    <property type="entry name" value="DNA breaking-rejoining enzymes"/>
    <property type="match status" value="1"/>
</dbReference>
<keyword evidence="3" id="KW-0808">Transferase</keyword>
<dbReference type="InterPro" id="IPR002104">
    <property type="entry name" value="Integrase_catalytic"/>
</dbReference>
<dbReference type="GO" id="GO:0015074">
    <property type="term" value="P:DNA integration"/>
    <property type="evidence" value="ECO:0007669"/>
    <property type="project" value="InterPro"/>
</dbReference>
<keyword evidence="10" id="KW-1185">Reference proteome</keyword>
<dbReference type="GO" id="GO:0075713">
    <property type="term" value="P:establishment of integrated proviral latency"/>
    <property type="evidence" value="ECO:0007669"/>
    <property type="project" value="UniProtKB-KW"/>
</dbReference>
<reference evidence="9 10" key="1">
    <citation type="submission" date="2017-02" db="EMBL/GenBank/DDBJ databases">
        <title>The first characterized phage against a member of the ecologically important #sphingomonads reveals high dissimilarity against all other known phages.</title>
        <authorList>
            <person name="Nielsen T.K."/>
            <person name="Carstens A.B."/>
            <person name="Kot W."/>
            <person name="Lametsch R."/>
            <person name="Neve H."/>
            <person name="Hansen L.H."/>
        </authorList>
    </citation>
    <scope>NUCLEOTIDE SEQUENCE [LARGE SCALE GENOMIC DNA]</scope>
</reference>
<dbReference type="OrthoDB" id="22618at10239"/>
<dbReference type="GO" id="GO:0044826">
    <property type="term" value="P:viral genome integration into host DNA"/>
    <property type="evidence" value="ECO:0007669"/>
    <property type="project" value="UniProtKB-KW"/>
</dbReference>
<organism evidence="9 10">
    <name type="scientific">Sphingobium phage Lacusarx</name>
    <dbReference type="NCBI Taxonomy" id="1980139"/>
    <lineage>
        <taxon>Viruses</taxon>
        <taxon>Duplodnaviria</taxon>
        <taxon>Heunggongvirae</taxon>
        <taxon>Uroviricota</taxon>
        <taxon>Caudoviricetes</taxon>
        <taxon>Lacusarxvirus</taxon>
        <taxon>Lacusarxvirus lacusarx</taxon>
    </lineage>
</organism>
<sequence length="192" mass="21677">MTIKRAKTLDTDQLNGLLAYVEANSRMPERDRLFVLLSYKAGLRAAEITKIDINAMTDAEGRIAKVVNIFSNVGKKGRERQIPMHPEIRDALKAFRKKYPHLNYIAVSSVDGQRMNVNAVTVYIWRLYKAAGYEDCSSHSGRRTFITNLAQRANQFHSSLRDVQLLAGHARLDTTERYIAPSFDTASMVASL</sequence>
<dbReference type="CDD" id="cd00397">
    <property type="entry name" value="DNA_BRE_C"/>
    <property type="match status" value="1"/>
</dbReference>
<keyword evidence="4" id="KW-0378">Hydrolase</keyword>
<comment type="similarity">
    <text evidence="1">Belongs to the 'phage' integrase family.</text>
</comment>
<dbReference type="GeneID" id="40076618"/>
<keyword evidence="7" id="KW-1179">Viral genome integration</keyword>
<feature type="domain" description="Tyr recombinase" evidence="8">
    <location>
        <begin position="4"/>
        <end position="191"/>
    </location>
</feature>
<evidence type="ECO:0000256" key="1">
    <source>
        <dbReference type="ARBA" id="ARBA00008857"/>
    </source>
</evidence>
<dbReference type="PANTHER" id="PTHR30349">
    <property type="entry name" value="PHAGE INTEGRASE-RELATED"/>
    <property type="match status" value="1"/>
</dbReference>
<evidence type="ECO:0000256" key="5">
    <source>
        <dbReference type="ARBA" id="ARBA00023125"/>
    </source>
</evidence>
<dbReference type="GO" id="GO:0016740">
    <property type="term" value="F:transferase activity"/>
    <property type="evidence" value="ECO:0007669"/>
    <property type="project" value="UniProtKB-KW"/>
</dbReference>
<keyword evidence="7" id="KW-1160">Virus entry into host cell</keyword>
<evidence type="ECO:0000256" key="4">
    <source>
        <dbReference type="ARBA" id="ARBA00022801"/>
    </source>
</evidence>
<dbReference type="EMBL" id="KY629563">
    <property type="protein sequence ID" value="ARK07480.1"/>
    <property type="molecule type" value="Genomic_DNA"/>
</dbReference>
<dbReference type="RefSeq" id="YP_009600809.1">
    <property type="nucleotide sequence ID" value="NC_041927.1"/>
</dbReference>
<dbReference type="GO" id="GO:0003677">
    <property type="term" value="F:DNA binding"/>
    <property type="evidence" value="ECO:0007669"/>
    <property type="project" value="UniProtKB-KW"/>
</dbReference>
<dbReference type="KEGG" id="vg:40076618"/>
<dbReference type="InterPro" id="IPR011010">
    <property type="entry name" value="DNA_brk_join_enz"/>
</dbReference>
<accession>A0A1W6DWU1</accession>
<evidence type="ECO:0000313" key="9">
    <source>
        <dbReference type="EMBL" id="ARK07480.1"/>
    </source>
</evidence>
<keyword evidence="6" id="KW-0233">DNA recombination</keyword>
<name>A0A1W6DWU1_9CAUD</name>
<keyword evidence="5" id="KW-0238">DNA-binding</keyword>
<evidence type="ECO:0000256" key="3">
    <source>
        <dbReference type="ARBA" id="ARBA00022679"/>
    </source>
</evidence>
<dbReference type="GO" id="GO:0006310">
    <property type="term" value="P:DNA recombination"/>
    <property type="evidence" value="ECO:0007669"/>
    <property type="project" value="UniProtKB-KW"/>
</dbReference>
<dbReference type="Pfam" id="PF00589">
    <property type="entry name" value="Phage_integrase"/>
    <property type="match status" value="1"/>
</dbReference>
<dbReference type="PANTHER" id="PTHR30349:SF41">
    <property type="entry name" value="INTEGRASE_RECOMBINASE PROTEIN MJ0367-RELATED"/>
    <property type="match status" value="1"/>
</dbReference>
<evidence type="ECO:0000256" key="2">
    <source>
        <dbReference type="ARBA" id="ARBA00016082"/>
    </source>
</evidence>
<protein>
    <recommendedName>
        <fullName evidence="2">Integrase</fullName>
    </recommendedName>
</protein>
<dbReference type="GO" id="GO:0016787">
    <property type="term" value="F:hydrolase activity"/>
    <property type="evidence" value="ECO:0007669"/>
    <property type="project" value="UniProtKB-KW"/>
</dbReference>
<dbReference type="InterPro" id="IPR050090">
    <property type="entry name" value="Tyrosine_recombinase_XerCD"/>
</dbReference>
<dbReference type="PROSITE" id="PS51898">
    <property type="entry name" value="TYR_RECOMBINASE"/>
    <property type="match status" value="1"/>
</dbReference>
<dbReference type="InterPro" id="IPR013762">
    <property type="entry name" value="Integrase-like_cat_sf"/>
</dbReference>
<evidence type="ECO:0000256" key="6">
    <source>
        <dbReference type="ARBA" id="ARBA00023172"/>
    </source>
</evidence>
<proteinExistence type="inferred from homology"/>
<dbReference type="Gene3D" id="1.10.443.10">
    <property type="entry name" value="Intergrase catalytic core"/>
    <property type="match status" value="1"/>
</dbReference>
<dbReference type="Proteomes" id="UP000223906">
    <property type="component" value="Segment"/>
</dbReference>
<keyword evidence="7" id="KW-0229">DNA integration</keyword>
<evidence type="ECO:0000313" key="10">
    <source>
        <dbReference type="Proteomes" id="UP000223906"/>
    </source>
</evidence>